<dbReference type="InterPro" id="IPR041263">
    <property type="entry name" value="Gasdermin_PUB"/>
</dbReference>
<feature type="domain" description="Gasdermin PUB" evidence="2">
    <location>
        <begin position="46"/>
        <end position="214"/>
    </location>
</feature>
<accession>A0A444V5A6</accession>
<comment type="caution">
    <text evidence="3">The sequence shown here is derived from an EMBL/GenBank/DDBJ whole genome shotgun (WGS) entry which is preliminary data.</text>
</comment>
<protein>
    <recommendedName>
        <fullName evidence="2">Gasdermin PUB domain-containing protein</fullName>
    </recommendedName>
</protein>
<dbReference type="Pfam" id="PF17708">
    <property type="entry name" value="Gasdermin_C"/>
    <property type="match status" value="1"/>
</dbReference>
<dbReference type="PANTHER" id="PTHR16399:SF18">
    <property type="entry name" value="GASDERMIN-A"/>
    <property type="match status" value="1"/>
</dbReference>
<keyword evidence="1" id="KW-0812">Transmembrane</keyword>
<dbReference type="EMBL" id="SCEB01002252">
    <property type="protein sequence ID" value="RXM95585.1"/>
    <property type="molecule type" value="Genomic_DNA"/>
</dbReference>
<gene>
    <name evidence="3" type="ORF">EOD39_16701</name>
</gene>
<evidence type="ECO:0000256" key="1">
    <source>
        <dbReference type="SAM" id="Phobius"/>
    </source>
</evidence>
<organism evidence="3 4">
    <name type="scientific">Acipenser ruthenus</name>
    <name type="common">Sterlet sturgeon</name>
    <dbReference type="NCBI Taxonomy" id="7906"/>
    <lineage>
        <taxon>Eukaryota</taxon>
        <taxon>Metazoa</taxon>
        <taxon>Chordata</taxon>
        <taxon>Craniata</taxon>
        <taxon>Vertebrata</taxon>
        <taxon>Euteleostomi</taxon>
        <taxon>Actinopterygii</taxon>
        <taxon>Chondrostei</taxon>
        <taxon>Acipenseriformes</taxon>
        <taxon>Acipenseridae</taxon>
        <taxon>Acipenser</taxon>
    </lineage>
</organism>
<dbReference type="InterPro" id="IPR007677">
    <property type="entry name" value="Gasdermin"/>
</dbReference>
<dbReference type="PANTHER" id="PTHR16399">
    <property type="entry name" value="GASDERMIN"/>
    <property type="match status" value="1"/>
</dbReference>
<keyword evidence="1" id="KW-0472">Membrane</keyword>
<keyword evidence="1" id="KW-1133">Transmembrane helix</keyword>
<feature type="transmembrane region" description="Helical" evidence="1">
    <location>
        <begin position="225"/>
        <end position="242"/>
    </location>
</feature>
<dbReference type="AlphaFoldDB" id="A0A444V5A6"/>
<evidence type="ECO:0000313" key="3">
    <source>
        <dbReference type="EMBL" id="RXM95585.1"/>
    </source>
</evidence>
<reference evidence="3 4" key="1">
    <citation type="submission" date="2019-01" db="EMBL/GenBank/DDBJ databases">
        <title>Draft Genome and Complete Hox-Cluster Characterization of the Sterlet Sturgeon (Acipenser ruthenus).</title>
        <authorList>
            <person name="Wei Q."/>
        </authorList>
    </citation>
    <scope>NUCLEOTIDE SEQUENCE [LARGE SCALE GENOMIC DNA]</scope>
    <source>
        <strain evidence="3">WHYD16114868_AA</strain>
        <tissue evidence="3">Blood</tissue>
    </source>
</reference>
<sequence>MEGGRMEEIVCEEDTVLACKAVQFTISTTDEFSNRRFFETIAVSEDFKSLKRYIQREFSGFTSLNQSHRAEIWSLLSELLLHNEALTVLDSIMEKTERGDGEKLSLDMLDEELRGPVQRLLDYRGTSNTEIFSLVMSFISMLDVLSGQTVDLICGLDMKTLREQLELVEIVLQLADGSLSFCDSNWTNKYSEDSLSLVRELLTSCSLNMCDEEPTLVFKISSKQIPALYAMYSTLYVIYILNMK</sequence>
<name>A0A444V5A6_ACIRT</name>
<evidence type="ECO:0000259" key="2">
    <source>
        <dbReference type="Pfam" id="PF17708"/>
    </source>
</evidence>
<dbReference type="Proteomes" id="UP000289886">
    <property type="component" value="Unassembled WGS sequence"/>
</dbReference>
<proteinExistence type="predicted"/>
<evidence type="ECO:0000313" key="4">
    <source>
        <dbReference type="Proteomes" id="UP000289886"/>
    </source>
</evidence>
<keyword evidence="4" id="KW-1185">Reference proteome</keyword>